<keyword evidence="3" id="KW-1185">Reference proteome</keyword>
<gene>
    <name evidence="2" type="ORF">PR048_021683</name>
</gene>
<dbReference type="PANTHER" id="PTHR46599">
    <property type="entry name" value="PIGGYBAC TRANSPOSABLE ELEMENT-DERIVED PROTEIN 4"/>
    <property type="match status" value="1"/>
</dbReference>
<accession>A0ABQ9GYZ4</accession>
<proteinExistence type="predicted"/>
<comment type="caution">
    <text evidence="2">The sequence shown here is derived from an EMBL/GenBank/DDBJ whole genome shotgun (WGS) entry which is preliminary data.</text>
</comment>
<sequence length="153" mass="17215">MRFIGITETVCIDESLVPFKGRLAIKQYIPNKSSKCGIKLFELCSAHGYTWNISVYCGKERDPSGAVPTKIVMKLSEGLLDAGRTIVTDNYYSSLQLANCLLDRKTHVLGTLRKNRKGNTKEVVKQLEKGEVIAKENEEILKPKMVFDYNKGK</sequence>
<evidence type="ECO:0000313" key="3">
    <source>
        <dbReference type="Proteomes" id="UP001159363"/>
    </source>
</evidence>
<dbReference type="Pfam" id="PF13843">
    <property type="entry name" value="DDE_Tnp_1_7"/>
    <property type="match status" value="1"/>
</dbReference>
<dbReference type="Proteomes" id="UP001159363">
    <property type="component" value="Chromosome 7"/>
</dbReference>
<dbReference type="EMBL" id="JARBHB010000008">
    <property type="protein sequence ID" value="KAJ8877229.1"/>
    <property type="molecule type" value="Genomic_DNA"/>
</dbReference>
<organism evidence="2 3">
    <name type="scientific">Dryococelus australis</name>
    <dbReference type="NCBI Taxonomy" id="614101"/>
    <lineage>
        <taxon>Eukaryota</taxon>
        <taxon>Metazoa</taxon>
        <taxon>Ecdysozoa</taxon>
        <taxon>Arthropoda</taxon>
        <taxon>Hexapoda</taxon>
        <taxon>Insecta</taxon>
        <taxon>Pterygota</taxon>
        <taxon>Neoptera</taxon>
        <taxon>Polyneoptera</taxon>
        <taxon>Phasmatodea</taxon>
        <taxon>Verophasmatodea</taxon>
        <taxon>Anareolatae</taxon>
        <taxon>Phasmatidae</taxon>
        <taxon>Eurycanthinae</taxon>
        <taxon>Dryococelus</taxon>
    </lineage>
</organism>
<name>A0ABQ9GYZ4_9NEOP</name>
<dbReference type="InterPro" id="IPR029526">
    <property type="entry name" value="PGBD"/>
</dbReference>
<evidence type="ECO:0000259" key="1">
    <source>
        <dbReference type="Pfam" id="PF13843"/>
    </source>
</evidence>
<reference evidence="2 3" key="1">
    <citation type="submission" date="2023-02" db="EMBL/GenBank/DDBJ databases">
        <title>LHISI_Scaffold_Assembly.</title>
        <authorList>
            <person name="Stuart O.P."/>
            <person name="Cleave R."/>
            <person name="Magrath M.J.L."/>
            <person name="Mikheyev A.S."/>
        </authorList>
    </citation>
    <scope>NUCLEOTIDE SEQUENCE [LARGE SCALE GENOMIC DNA]</scope>
    <source>
        <strain evidence="2">Daus_M_001</strain>
        <tissue evidence="2">Leg muscle</tissue>
    </source>
</reference>
<feature type="domain" description="PiggyBac transposable element-derived protein" evidence="1">
    <location>
        <begin position="6"/>
        <end position="151"/>
    </location>
</feature>
<protein>
    <recommendedName>
        <fullName evidence="1">PiggyBac transposable element-derived protein domain-containing protein</fullName>
    </recommendedName>
</protein>
<dbReference type="PANTHER" id="PTHR46599:SF3">
    <property type="entry name" value="PIGGYBAC TRANSPOSABLE ELEMENT-DERIVED PROTEIN 4"/>
    <property type="match status" value="1"/>
</dbReference>
<evidence type="ECO:0000313" key="2">
    <source>
        <dbReference type="EMBL" id="KAJ8877229.1"/>
    </source>
</evidence>